<dbReference type="InterPro" id="IPR012340">
    <property type="entry name" value="NA-bd_OB-fold"/>
</dbReference>
<dbReference type="AlphaFoldDB" id="A0A840Q2L5"/>
<feature type="domain" description="ChsH2 rubredoxin-like zinc ribbon" evidence="3">
    <location>
        <begin position="17"/>
        <end position="52"/>
    </location>
</feature>
<dbReference type="Proteomes" id="UP000584374">
    <property type="component" value="Unassembled WGS sequence"/>
</dbReference>
<name>A0A840Q2L5_9PSEU</name>
<organism evidence="4 5">
    <name type="scientific">Saccharopolyspora phatthalungensis</name>
    <dbReference type="NCBI Taxonomy" id="664693"/>
    <lineage>
        <taxon>Bacteria</taxon>
        <taxon>Bacillati</taxon>
        <taxon>Actinomycetota</taxon>
        <taxon>Actinomycetes</taxon>
        <taxon>Pseudonocardiales</taxon>
        <taxon>Pseudonocardiaceae</taxon>
        <taxon>Saccharopolyspora</taxon>
    </lineage>
</organism>
<evidence type="ECO:0000259" key="2">
    <source>
        <dbReference type="Pfam" id="PF01796"/>
    </source>
</evidence>
<feature type="domain" description="ChsH2 C-terminal OB-fold" evidence="2">
    <location>
        <begin position="54"/>
        <end position="107"/>
    </location>
</feature>
<evidence type="ECO:0000313" key="4">
    <source>
        <dbReference type="EMBL" id="MBB5156762.1"/>
    </source>
</evidence>
<comment type="caution">
    <text evidence="4">The sequence shown here is derived from an EMBL/GenBank/DDBJ whole genome shotgun (WGS) entry which is preliminary data.</text>
</comment>
<dbReference type="EMBL" id="JACHIW010000001">
    <property type="protein sequence ID" value="MBB5156762.1"/>
    <property type="molecule type" value="Genomic_DNA"/>
</dbReference>
<reference evidence="4 5" key="1">
    <citation type="submission" date="2020-08" db="EMBL/GenBank/DDBJ databases">
        <title>Sequencing the genomes of 1000 actinobacteria strains.</title>
        <authorList>
            <person name="Klenk H.-P."/>
        </authorList>
    </citation>
    <scope>NUCLEOTIDE SEQUENCE [LARGE SCALE GENOMIC DNA]</scope>
    <source>
        <strain evidence="4 5">DSM 45584</strain>
    </source>
</reference>
<dbReference type="InterPro" id="IPR002878">
    <property type="entry name" value="ChsH2_C"/>
</dbReference>
<evidence type="ECO:0000259" key="3">
    <source>
        <dbReference type="Pfam" id="PF12172"/>
    </source>
</evidence>
<dbReference type="PANTHER" id="PTHR34075">
    <property type="entry name" value="BLR3430 PROTEIN"/>
    <property type="match status" value="1"/>
</dbReference>
<sequence>MGELASPGGTAPETVFRDGLATGELRYQRCGRCSSAVFQPRVLCPGCGSGDLSWQRSSGLGTVYSTTVVRDRTGMHNVALIDLDDGFRMMSRVDDLDADKVVIGARVGFAVADDEGTPVAVFRSGGRHGRQSATTARSGRSRDAEDS</sequence>
<evidence type="ECO:0008006" key="6">
    <source>
        <dbReference type="Google" id="ProtNLM"/>
    </source>
</evidence>
<accession>A0A840Q2L5</accession>
<evidence type="ECO:0000313" key="5">
    <source>
        <dbReference type="Proteomes" id="UP000584374"/>
    </source>
</evidence>
<keyword evidence="5" id="KW-1185">Reference proteome</keyword>
<dbReference type="InterPro" id="IPR022002">
    <property type="entry name" value="ChsH2_Znr"/>
</dbReference>
<feature type="region of interest" description="Disordered" evidence="1">
    <location>
        <begin position="121"/>
        <end position="147"/>
    </location>
</feature>
<dbReference type="PANTHER" id="PTHR34075:SF5">
    <property type="entry name" value="BLR3430 PROTEIN"/>
    <property type="match status" value="1"/>
</dbReference>
<dbReference type="SUPFAM" id="SSF50249">
    <property type="entry name" value="Nucleic acid-binding proteins"/>
    <property type="match status" value="1"/>
</dbReference>
<evidence type="ECO:0000256" key="1">
    <source>
        <dbReference type="SAM" id="MobiDB-lite"/>
    </source>
</evidence>
<proteinExistence type="predicted"/>
<gene>
    <name evidence="4" type="ORF">BJ970_004296</name>
</gene>
<protein>
    <recommendedName>
        <fullName evidence="6">DNA-binding protein</fullName>
    </recommendedName>
</protein>
<dbReference type="Pfam" id="PF01796">
    <property type="entry name" value="OB_ChsH2_C"/>
    <property type="match status" value="1"/>
</dbReference>
<dbReference type="Pfam" id="PF12172">
    <property type="entry name" value="zf-ChsH2"/>
    <property type="match status" value="1"/>
</dbReference>
<dbReference type="InterPro" id="IPR052513">
    <property type="entry name" value="Thioester_dehydratase-like"/>
</dbReference>
<dbReference type="Gene3D" id="6.10.30.10">
    <property type="match status" value="1"/>
</dbReference>
<dbReference type="RefSeq" id="WP_184727835.1">
    <property type="nucleotide sequence ID" value="NZ_JACHIW010000001.1"/>
</dbReference>